<dbReference type="EMBL" id="SDIL01000010">
    <property type="protein sequence ID" value="RXK41243.1"/>
    <property type="molecule type" value="Genomic_DNA"/>
</dbReference>
<feature type="coiled-coil region" evidence="1">
    <location>
        <begin position="126"/>
        <end position="173"/>
    </location>
</feature>
<dbReference type="VEuPathDB" id="FungiDB:TREMEDRAFT_57028"/>
<reference evidence="3 4" key="1">
    <citation type="submission" date="2016-06" db="EMBL/GenBank/DDBJ databases">
        <title>Evolution of pathogenesis and genome organization in the Tremellales.</title>
        <authorList>
            <person name="Cuomo C."/>
            <person name="Litvintseva A."/>
            <person name="Heitman J."/>
            <person name="Chen Y."/>
            <person name="Sun S."/>
            <person name="Springer D."/>
            <person name="Dromer F."/>
            <person name="Young S."/>
            <person name="Zeng Q."/>
            <person name="Chapman S."/>
            <person name="Gujja S."/>
            <person name="Saif S."/>
            <person name="Birren B."/>
        </authorList>
    </citation>
    <scope>NUCLEOTIDE SEQUENCE [LARGE SCALE GENOMIC DNA]</scope>
    <source>
        <strain evidence="3 4">ATCC 28783</strain>
    </source>
</reference>
<accession>A0A4Q1BT59</accession>
<gene>
    <name evidence="3" type="ORF">M231_01393</name>
</gene>
<comment type="caution">
    <text evidence="3">The sequence shown here is derived from an EMBL/GenBank/DDBJ whole genome shotgun (WGS) entry which is preliminary data.</text>
</comment>
<dbReference type="InParanoid" id="A0A4Q1BT59"/>
<evidence type="ECO:0000313" key="4">
    <source>
        <dbReference type="Proteomes" id="UP000289152"/>
    </source>
</evidence>
<feature type="region of interest" description="Disordered" evidence="2">
    <location>
        <begin position="31"/>
        <end position="54"/>
    </location>
</feature>
<dbReference type="Proteomes" id="UP000289152">
    <property type="component" value="Unassembled WGS sequence"/>
</dbReference>
<evidence type="ECO:0000256" key="2">
    <source>
        <dbReference type="SAM" id="MobiDB-lite"/>
    </source>
</evidence>
<evidence type="ECO:0000313" key="3">
    <source>
        <dbReference type="EMBL" id="RXK41243.1"/>
    </source>
</evidence>
<organism evidence="3 4">
    <name type="scientific">Tremella mesenterica</name>
    <name type="common">Jelly fungus</name>
    <dbReference type="NCBI Taxonomy" id="5217"/>
    <lineage>
        <taxon>Eukaryota</taxon>
        <taxon>Fungi</taxon>
        <taxon>Dikarya</taxon>
        <taxon>Basidiomycota</taxon>
        <taxon>Agaricomycotina</taxon>
        <taxon>Tremellomycetes</taxon>
        <taxon>Tremellales</taxon>
        <taxon>Tremellaceae</taxon>
        <taxon>Tremella</taxon>
    </lineage>
</organism>
<name>A0A4Q1BT59_TREME</name>
<evidence type="ECO:0000256" key="1">
    <source>
        <dbReference type="SAM" id="Coils"/>
    </source>
</evidence>
<protein>
    <submittedName>
        <fullName evidence="3">Uncharacterized protein</fullName>
    </submittedName>
</protein>
<sequence>MSTLTLNQTAARLSDTISRLSTVHIGSDVSRQNTVEPLKQPSTSQLSHNEQHSPGTVLSAINQLSGQAQEMRHMQAVDTRPRQIDSLLTTIRNDLDDITPQYSALKDKIIGMDGNSQEQMAVDDGMDQLTDALEKLVGEVAVLEEEVKASDWIQSFRETAQRAQALLDSLQKSLDECMGYVDRVIKSSTQVPYNTELDDQLSIRRLEELAQALMALQSAER</sequence>
<keyword evidence="4" id="KW-1185">Reference proteome</keyword>
<dbReference type="AlphaFoldDB" id="A0A4Q1BT59"/>
<dbReference type="STRING" id="5217.A0A4Q1BT59"/>
<proteinExistence type="predicted"/>
<keyword evidence="1" id="KW-0175">Coiled coil</keyword>